<feature type="domain" description="HPP transmembrane region" evidence="3">
    <location>
        <begin position="139"/>
        <end position="303"/>
    </location>
</feature>
<sequence>MSIPHQPIDDEGEEMRGNAREDAFVIMPPRQVESRLPVGQGGLELSTSELSDHPLHERGASELSVSPVHEPITRLDSDLDLVPEADMQEPVSEPAPEGKKEVKAPHGWPSVRRFPRWYWGRVLGFDQSLNVYGFYFSRDQLIAFVFTVLTLVVLGLIEHYGIHPLINHQLTVFIPAFGASCTVVFAVPKAPIAQPRNVIISHVSAAIIGASLTHAFHSVKEQPFGHNSAGAIGVALHLVFMMFTNTMHPPASATVISAATATINSYYKDEGFLFVVSPILFGSVFVSFFSWLLNNLVASRSPYPQYW</sequence>
<dbReference type="InterPro" id="IPR058581">
    <property type="entry name" value="TM_HPP"/>
</dbReference>
<protein>
    <recommendedName>
        <fullName evidence="3">HPP transmembrane region domain-containing protein</fullName>
    </recommendedName>
</protein>
<keyword evidence="5" id="KW-1185">Reference proteome</keyword>
<accession>A0A0N1I512</accession>
<dbReference type="AlphaFoldDB" id="A0A0N1I512"/>
<proteinExistence type="predicted"/>
<evidence type="ECO:0000313" key="4">
    <source>
        <dbReference type="EMBL" id="KPI87663.1"/>
    </source>
</evidence>
<dbReference type="PANTHER" id="PTHR33741:SF5">
    <property type="entry name" value="TRANSMEMBRANE PROTEIN DDB_G0269096-RELATED"/>
    <property type="match status" value="1"/>
</dbReference>
<organism evidence="4 5">
    <name type="scientific">Leptomonas seymouri</name>
    <dbReference type="NCBI Taxonomy" id="5684"/>
    <lineage>
        <taxon>Eukaryota</taxon>
        <taxon>Discoba</taxon>
        <taxon>Euglenozoa</taxon>
        <taxon>Kinetoplastea</taxon>
        <taxon>Metakinetoplastina</taxon>
        <taxon>Trypanosomatida</taxon>
        <taxon>Trypanosomatidae</taxon>
        <taxon>Leishmaniinae</taxon>
        <taxon>Leptomonas</taxon>
    </lineage>
</organism>
<keyword evidence="2" id="KW-0472">Membrane</keyword>
<feature type="transmembrane region" description="Helical" evidence="2">
    <location>
        <begin position="273"/>
        <end position="293"/>
    </location>
</feature>
<evidence type="ECO:0000313" key="5">
    <source>
        <dbReference type="Proteomes" id="UP000038009"/>
    </source>
</evidence>
<dbReference type="VEuPathDB" id="TriTrypDB:Lsey_0078_0180"/>
<feature type="compositionally biased region" description="Basic and acidic residues" evidence="1">
    <location>
        <begin position="14"/>
        <end position="23"/>
    </location>
</feature>
<dbReference type="OrthoDB" id="2016548at2759"/>
<feature type="transmembrane region" description="Helical" evidence="2">
    <location>
        <begin position="141"/>
        <end position="162"/>
    </location>
</feature>
<feature type="region of interest" description="Disordered" evidence="1">
    <location>
        <begin position="1"/>
        <end position="63"/>
    </location>
</feature>
<evidence type="ECO:0000256" key="1">
    <source>
        <dbReference type="SAM" id="MobiDB-lite"/>
    </source>
</evidence>
<dbReference type="Pfam" id="PF04982">
    <property type="entry name" value="TM_HPP"/>
    <property type="match status" value="1"/>
</dbReference>
<name>A0A0N1I512_LEPSE</name>
<feature type="transmembrane region" description="Helical" evidence="2">
    <location>
        <begin position="168"/>
        <end position="187"/>
    </location>
</feature>
<evidence type="ECO:0000259" key="3">
    <source>
        <dbReference type="Pfam" id="PF04982"/>
    </source>
</evidence>
<gene>
    <name evidence="4" type="ORF">ABL78_3261</name>
</gene>
<dbReference type="InterPro" id="IPR007065">
    <property type="entry name" value="HPP"/>
</dbReference>
<keyword evidence="2" id="KW-0812">Transmembrane</keyword>
<dbReference type="OMA" id="FMMFTNT"/>
<dbReference type="Proteomes" id="UP000038009">
    <property type="component" value="Unassembled WGS sequence"/>
</dbReference>
<dbReference type="PANTHER" id="PTHR33741">
    <property type="entry name" value="TRANSMEMBRANE PROTEIN DDB_G0269096-RELATED"/>
    <property type="match status" value="1"/>
</dbReference>
<feature type="compositionally biased region" description="Basic and acidic residues" evidence="1">
    <location>
        <begin position="50"/>
        <end position="60"/>
    </location>
</feature>
<evidence type="ECO:0000256" key="2">
    <source>
        <dbReference type="SAM" id="Phobius"/>
    </source>
</evidence>
<dbReference type="EMBL" id="LJSK01000078">
    <property type="protein sequence ID" value="KPI87663.1"/>
    <property type="molecule type" value="Genomic_DNA"/>
</dbReference>
<keyword evidence="2" id="KW-1133">Transmembrane helix</keyword>
<feature type="transmembrane region" description="Helical" evidence="2">
    <location>
        <begin position="199"/>
        <end position="218"/>
    </location>
</feature>
<comment type="caution">
    <text evidence="4">The sequence shown here is derived from an EMBL/GenBank/DDBJ whole genome shotgun (WGS) entry which is preliminary data.</text>
</comment>
<reference evidence="4 5" key="1">
    <citation type="journal article" date="2015" name="PLoS Pathog.">
        <title>Leptomonas seymouri: Adaptations to the Dixenous Life Cycle Analyzed by Genome Sequencing, Transcriptome Profiling and Co-infection with Leishmania donovani.</title>
        <authorList>
            <person name="Kraeva N."/>
            <person name="Butenko A."/>
            <person name="Hlavacova J."/>
            <person name="Kostygov A."/>
            <person name="Myskova J."/>
            <person name="Grybchuk D."/>
            <person name="Lestinova T."/>
            <person name="Votypka J."/>
            <person name="Volf P."/>
            <person name="Opperdoes F."/>
            <person name="Flegontov P."/>
            <person name="Lukes J."/>
            <person name="Yurchenko V."/>
        </authorList>
    </citation>
    <scope>NUCLEOTIDE SEQUENCE [LARGE SCALE GENOMIC DNA]</scope>
    <source>
        <strain evidence="4 5">ATCC 30220</strain>
    </source>
</reference>